<geneLocation type="chloroplast" evidence="6"/>
<dbReference type="InterPro" id="IPR003666">
    <property type="entry name" value="PSI_PsaF"/>
</dbReference>
<evidence type="ECO:0000256" key="4">
    <source>
        <dbReference type="RuleBase" id="RU368107"/>
    </source>
</evidence>
<keyword evidence="2 4" id="KW-0602">Photosynthesis</keyword>
<proteinExistence type="inferred from homology"/>
<dbReference type="FunFam" id="1.10.8.110:FF:000001">
    <property type="entry name" value="Photosystem I reaction center subunit III"/>
    <property type="match status" value="1"/>
</dbReference>
<keyword evidence="6" id="KW-0934">Plastid</keyword>
<dbReference type="GeneID" id="40868866"/>
<feature type="signal peptide" evidence="5">
    <location>
        <begin position="1"/>
        <end position="24"/>
    </location>
</feature>
<dbReference type="PANTHER" id="PTHR34939:SF1">
    <property type="entry name" value="PHOTOSYSTEM I REACTION CENTER SUBUNIT III, CHLOROPLASTIC"/>
    <property type="match status" value="1"/>
</dbReference>
<organism evidence="6">
    <name type="scientific">Octactis speculum</name>
    <dbReference type="NCBI Taxonomy" id="3111310"/>
    <lineage>
        <taxon>Eukaryota</taxon>
        <taxon>Sar</taxon>
        <taxon>Stramenopiles</taxon>
        <taxon>Ochrophyta</taxon>
        <taxon>Dictyochophyceae</taxon>
        <taxon>Dictyochales</taxon>
        <taxon>Dictyochaceae</taxon>
        <taxon>Octactis</taxon>
    </lineage>
</organism>
<protein>
    <recommendedName>
        <fullName evidence="4">Photosystem I reaction center subunit III</fullName>
    </recommendedName>
    <alternativeName>
        <fullName evidence="4">PSI-F</fullName>
    </alternativeName>
</protein>
<evidence type="ECO:0000313" key="6">
    <source>
        <dbReference type="EMBL" id="QDH81685.1"/>
    </source>
</evidence>
<comment type="similarity">
    <text evidence="1 4">Belongs to the PsaF family.</text>
</comment>
<accession>A0A514CPE6</accession>
<name>A0A514CPE6_9STRA</name>
<keyword evidence="3 4" id="KW-0603">Photosystem I</keyword>
<dbReference type="SUPFAM" id="SSF81536">
    <property type="entry name" value="Subunit III of photosystem I reaction centre, PsaF"/>
    <property type="match status" value="1"/>
</dbReference>
<dbReference type="Gene3D" id="1.10.8.110">
    <property type="entry name" value="Photosystem I PsaF, reaction centre subunit III"/>
    <property type="match status" value="1"/>
</dbReference>
<dbReference type="RefSeq" id="YP_009677024.1">
    <property type="nucleotide sequence ID" value="NC_043929.1"/>
</dbReference>
<dbReference type="InterPro" id="IPR036577">
    <property type="entry name" value="PSI_PsaF_sf"/>
</dbReference>
<keyword evidence="6" id="KW-0150">Chloroplast</keyword>
<dbReference type="EMBL" id="MK561359">
    <property type="protein sequence ID" value="QDH81685.1"/>
    <property type="molecule type" value="Genomic_DNA"/>
</dbReference>
<evidence type="ECO:0000256" key="2">
    <source>
        <dbReference type="ARBA" id="ARBA00022531"/>
    </source>
</evidence>
<dbReference type="PANTHER" id="PTHR34939">
    <property type="entry name" value="PHOTOSYSTEM I REACTION CENTER SUBUNIT III, CHLOROPLASTIC"/>
    <property type="match status" value="1"/>
</dbReference>
<gene>
    <name evidence="6" type="primary">psaF</name>
</gene>
<evidence type="ECO:0000256" key="5">
    <source>
        <dbReference type="SAM" id="SignalP"/>
    </source>
</evidence>
<dbReference type="AlphaFoldDB" id="A0A514CPE6"/>
<keyword evidence="5" id="KW-0732">Signal</keyword>
<dbReference type="GO" id="GO:0009538">
    <property type="term" value="C:photosystem I reaction center"/>
    <property type="evidence" value="ECO:0007669"/>
    <property type="project" value="UniProtKB-UniRule"/>
</dbReference>
<feature type="chain" id="PRO_5021794006" description="Photosystem I reaction center subunit III" evidence="5">
    <location>
        <begin position="25"/>
        <end position="186"/>
    </location>
</feature>
<comment type="function">
    <text evidence="4">Participates in efficiency of electron transfer from plastocyanin to P700 (or cytochrome c553 in algae and cyanobacteria). This plastocyanin-docking protein contributes to the specific association of plastocyanin to PSI.</text>
</comment>
<sequence length="186" mass="20542">MKNKITSLLLATLLIVMAPNLCQASTGVLVDCEKSPGFTKRLNASVKKLEIRLKKYEPGTPPALALQSQINQTKGRFDRYGKSNLLCGADGLPHLIVDGRLDHAGEFMLPGVLFLYTTGWIGWAGRKYVQTVATTSNPMEKEIIIDVPLALKIMFSGYMWPVNSWKEAIEQGDFVASDEDITVSPR</sequence>
<dbReference type="GO" id="GO:0015979">
    <property type="term" value="P:photosynthesis"/>
    <property type="evidence" value="ECO:0007669"/>
    <property type="project" value="UniProtKB-UniRule"/>
</dbReference>
<dbReference type="Pfam" id="PF02507">
    <property type="entry name" value="PSI_PsaF"/>
    <property type="match status" value="1"/>
</dbReference>
<reference evidence="6" key="1">
    <citation type="submission" date="2019-02" db="EMBL/GenBank/DDBJ databases">
        <title>Dictyochophyceae plastid genomes reveal unusual variability of their organisation.</title>
        <authorList>
            <person name="Han K.Y."/>
            <person name="Maciszewski K."/>
            <person name="Graf L."/>
            <person name="Andersen R.A."/>
            <person name="Karnkowska A."/>
            <person name="Yoon H.S."/>
        </authorList>
    </citation>
    <scope>NUCLEOTIDE SEQUENCE</scope>
</reference>
<evidence type="ECO:0000256" key="3">
    <source>
        <dbReference type="ARBA" id="ARBA00022836"/>
    </source>
</evidence>
<evidence type="ECO:0000256" key="1">
    <source>
        <dbReference type="ARBA" id="ARBA00008386"/>
    </source>
</evidence>